<feature type="region of interest" description="Disordered" evidence="1">
    <location>
        <begin position="1"/>
        <end position="61"/>
    </location>
</feature>
<evidence type="ECO:0000313" key="4">
    <source>
        <dbReference type="Proteomes" id="UP000663880"/>
    </source>
</evidence>
<feature type="compositionally biased region" description="Polar residues" evidence="1">
    <location>
        <begin position="443"/>
        <end position="456"/>
    </location>
</feature>
<reference evidence="3" key="1">
    <citation type="submission" date="2021-02" db="EMBL/GenBank/DDBJ databases">
        <authorList>
            <person name="Steward A R."/>
        </authorList>
    </citation>
    <scope>NUCLEOTIDE SEQUENCE</scope>
</reference>
<keyword evidence="2" id="KW-0812">Transmembrane</keyword>
<feature type="region of interest" description="Disordered" evidence="1">
    <location>
        <begin position="291"/>
        <end position="317"/>
    </location>
</feature>
<feature type="compositionally biased region" description="Basic and acidic residues" evidence="1">
    <location>
        <begin position="300"/>
        <end position="310"/>
    </location>
</feature>
<gene>
    <name evidence="3" type="ORF">PMACD_LOCUS4986</name>
</gene>
<feature type="region of interest" description="Disordered" evidence="1">
    <location>
        <begin position="527"/>
        <end position="554"/>
    </location>
</feature>
<proteinExistence type="predicted"/>
<feature type="region of interest" description="Disordered" evidence="1">
    <location>
        <begin position="443"/>
        <end position="485"/>
    </location>
</feature>
<accession>A0A821QU22</accession>
<keyword evidence="4" id="KW-1185">Reference proteome</keyword>
<feature type="region of interest" description="Disordered" evidence="1">
    <location>
        <begin position="346"/>
        <end position="370"/>
    </location>
</feature>
<sequence length="554" mass="64708">MDGHSLEHSDSDSGESWTLLESNPAFADEAPELAETPIESPVSDSHEKDDDTDGISIISDSDHESHAPYQIHFEKFSKEIRPTEAVIPQYTSVNPQLLNFNTDESLGADNEFLGDNNKHRIYVHKRNKRLSTVLNIIVLGSVITAAGVAIGHMWGAKNDCSMHVPPSVNKILSNLYKLQEENAYLRNKLKELSQYHQIQQKLPIKINKCRKVFEESLNNNNVNRFTKCVDDNKLESHLVEPSFERNFVADINKLENIYKDNKSWLDEEVTKRLKVEKNMWNNNINKLTKSNTKCKQNKPFLEKNEDESSKSNKNSLIENDSFEMPLIRVSYADSLKTEDSDKKLNKRDAAFENNTSKLHNKKKMKDKGDNLEQSISDIELKKDDRYVGNKSRQEKKKLNRQKAFKKQKRRNKYEQWEMKGGFIRDYDDIISISSLEDYSPITSEQKSTITDGTTIDNSDRFIETENNKSQPNKQNKKRKIVEDSPKHENWYDKRVELRKVARQKLEQEMFGEKGPNTARWYFKRMQKREQCRTKDNSTNRKINDKRDMNYKMKH</sequence>
<feature type="compositionally biased region" description="Basic and acidic residues" evidence="1">
    <location>
        <begin position="1"/>
        <end position="11"/>
    </location>
</feature>
<evidence type="ECO:0000256" key="2">
    <source>
        <dbReference type="SAM" id="Phobius"/>
    </source>
</evidence>
<protein>
    <submittedName>
        <fullName evidence="3">Uncharacterized protein</fullName>
    </submittedName>
</protein>
<evidence type="ECO:0000256" key="1">
    <source>
        <dbReference type="SAM" id="MobiDB-lite"/>
    </source>
</evidence>
<feature type="compositionally biased region" description="Basic and acidic residues" evidence="1">
    <location>
        <begin position="457"/>
        <end position="466"/>
    </location>
</feature>
<feature type="transmembrane region" description="Helical" evidence="2">
    <location>
        <begin position="133"/>
        <end position="154"/>
    </location>
</feature>
<organism evidence="3 4">
    <name type="scientific">Pieris macdunnoughi</name>
    <dbReference type="NCBI Taxonomy" id="345717"/>
    <lineage>
        <taxon>Eukaryota</taxon>
        <taxon>Metazoa</taxon>
        <taxon>Ecdysozoa</taxon>
        <taxon>Arthropoda</taxon>
        <taxon>Hexapoda</taxon>
        <taxon>Insecta</taxon>
        <taxon>Pterygota</taxon>
        <taxon>Neoptera</taxon>
        <taxon>Endopterygota</taxon>
        <taxon>Lepidoptera</taxon>
        <taxon>Glossata</taxon>
        <taxon>Ditrysia</taxon>
        <taxon>Papilionoidea</taxon>
        <taxon>Pieridae</taxon>
        <taxon>Pierinae</taxon>
        <taxon>Pieris</taxon>
    </lineage>
</organism>
<keyword evidence="2" id="KW-1133">Transmembrane helix</keyword>
<dbReference type="AlphaFoldDB" id="A0A821QU22"/>
<comment type="caution">
    <text evidence="3">The sequence shown here is derived from an EMBL/GenBank/DDBJ whole genome shotgun (WGS) entry which is preliminary data.</text>
</comment>
<dbReference type="EMBL" id="CAJOBZ010000009">
    <property type="protein sequence ID" value="CAF4827033.1"/>
    <property type="molecule type" value="Genomic_DNA"/>
</dbReference>
<feature type="compositionally biased region" description="Basic residues" evidence="1">
    <location>
        <begin position="393"/>
        <end position="411"/>
    </location>
</feature>
<feature type="region of interest" description="Disordered" evidence="1">
    <location>
        <begin position="386"/>
        <end position="411"/>
    </location>
</feature>
<keyword evidence="2" id="KW-0472">Membrane</keyword>
<name>A0A821QU22_9NEOP</name>
<dbReference type="OrthoDB" id="427071at2759"/>
<evidence type="ECO:0000313" key="3">
    <source>
        <dbReference type="EMBL" id="CAF4827033.1"/>
    </source>
</evidence>
<dbReference type="Proteomes" id="UP000663880">
    <property type="component" value="Unassembled WGS sequence"/>
</dbReference>